<organism evidence="1 2">
    <name type="scientific">Astathelohania contejeani</name>
    <dbReference type="NCBI Taxonomy" id="164912"/>
    <lineage>
        <taxon>Eukaryota</taxon>
        <taxon>Fungi</taxon>
        <taxon>Fungi incertae sedis</taxon>
        <taxon>Microsporidia</taxon>
        <taxon>Astathelohaniidae</taxon>
        <taxon>Astathelohania</taxon>
    </lineage>
</organism>
<dbReference type="EMBL" id="SBIQ01000955">
    <property type="protein sequence ID" value="KAF7670573.1"/>
    <property type="molecule type" value="Genomic_DNA"/>
</dbReference>
<evidence type="ECO:0000313" key="2">
    <source>
        <dbReference type="Proteomes" id="UP001516464"/>
    </source>
</evidence>
<dbReference type="Proteomes" id="UP001516464">
    <property type="component" value="Unassembled WGS sequence"/>
</dbReference>
<feature type="non-terminal residue" evidence="1">
    <location>
        <position position="1"/>
    </location>
</feature>
<comment type="caution">
    <text evidence="1">The sequence shown here is derived from an EMBL/GenBank/DDBJ whole genome shotgun (WGS) entry which is preliminary data.</text>
</comment>
<proteinExistence type="predicted"/>
<keyword evidence="2" id="KW-1185">Reference proteome</keyword>
<accession>A0ABQ7HUZ0</accession>
<evidence type="ECO:0000313" key="1">
    <source>
        <dbReference type="EMBL" id="KAF7670573.1"/>
    </source>
</evidence>
<gene>
    <name evidence="1" type="ORF">TCON_2804</name>
</gene>
<protein>
    <submittedName>
        <fullName evidence="1">Uncharacterized protein</fullName>
    </submittedName>
</protein>
<name>A0ABQ7HUZ0_9MICR</name>
<sequence>HFADFTNSKITMKVLTWLVLLNVAAVYSYTRPYITSFNDNITLYQNITVNENLYVNEGKTVNQDVLECTINDLKSIEELPRRKRSISRKVLYTLMFARVAIPYIRYSYNYYTYKESSSQNNSTIPLLQTTEQPVWRFISYIKKSYNYYTNKELPRESSLQNNTTTPLLQPTEQSGWRFISYLKQLFNYYTNKELPQESPSQNNTNITFLQTTEDQKLHKSRRALFI</sequence>
<reference evidence="1 2" key="1">
    <citation type="submission" date="2019-01" db="EMBL/GenBank/DDBJ databases">
        <title>Genomes sequencing and comparative genomics of infectious freshwater microsporidia, Cucumispora dikerogammari and Thelohania contejeani.</title>
        <authorList>
            <person name="Cormier A."/>
            <person name="Giraud I."/>
            <person name="Wattier R."/>
            <person name="Teixeira M."/>
            <person name="Grandjean F."/>
            <person name="Rigaud T."/>
            <person name="Cordaux R."/>
        </authorList>
    </citation>
    <scope>NUCLEOTIDE SEQUENCE [LARGE SCALE GENOMIC DNA]</scope>
    <source>
        <strain evidence="1">T1</strain>
        <tissue evidence="1">Spores</tissue>
    </source>
</reference>